<dbReference type="RefSeq" id="WP_147138994.1">
    <property type="nucleotide sequence ID" value="NZ_BAABIJ010000002.1"/>
</dbReference>
<evidence type="ECO:0000313" key="4">
    <source>
        <dbReference type="EMBL" id="TWJ12127.1"/>
    </source>
</evidence>
<reference evidence="4 5" key="1">
    <citation type="journal article" date="2013" name="Stand. Genomic Sci.">
        <title>Genomic Encyclopedia of Type Strains, Phase I: The one thousand microbial genomes (KMG-I) project.</title>
        <authorList>
            <person name="Kyrpides N.C."/>
            <person name="Woyke T."/>
            <person name="Eisen J.A."/>
            <person name="Garrity G."/>
            <person name="Lilburn T.G."/>
            <person name="Beck B.J."/>
            <person name="Whitman W.B."/>
            <person name="Hugenholtz P."/>
            <person name="Klenk H.P."/>
        </authorList>
    </citation>
    <scope>NUCLEOTIDE SEQUENCE [LARGE SCALE GENOMIC DNA]</scope>
    <source>
        <strain evidence="4 5">DSM 45044</strain>
    </source>
</reference>
<proteinExistence type="predicted"/>
<keyword evidence="2" id="KW-1133">Transmembrane helix</keyword>
<protein>
    <submittedName>
        <fullName evidence="4">Stage II sporulation protein E</fullName>
    </submittedName>
</protein>
<dbReference type="Proteomes" id="UP000321617">
    <property type="component" value="Unassembled WGS sequence"/>
</dbReference>
<dbReference type="OrthoDB" id="3210173at2"/>
<keyword evidence="2" id="KW-0812">Transmembrane</keyword>
<feature type="transmembrane region" description="Helical" evidence="2">
    <location>
        <begin position="61"/>
        <end position="81"/>
    </location>
</feature>
<dbReference type="AlphaFoldDB" id="A0A562V2U0"/>
<dbReference type="EMBL" id="VLLL01000006">
    <property type="protein sequence ID" value="TWJ12127.1"/>
    <property type="molecule type" value="Genomic_DNA"/>
</dbReference>
<dbReference type="InterPro" id="IPR052016">
    <property type="entry name" value="Bact_Sigma-Reg"/>
</dbReference>
<feature type="transmembrane region" description="Helical" evidence="2">
    <location>
        <begin position="93"/>
        <end position="111"/>
    </location>
</feature>
<organism evidence="4 5">
    <name type="scientific">Stackebrandtia albiflava</name>
    <dbReference type="NCBI Taxonomy" id="406432"/>
    <lineage>
        <taxon>Bacteria</taxon>
        <taxon>Bacillati</taxon>
        <taxon>Actinomycetota</taxon>
        <taxon>Actinomycetes</taxon>
        <taxon>Glycomycetales</taxon>
        <taxon>Glycomycetaceae</taxon>
        <taxon>Stackebrandtia</taxon>
    </lineage>
</organism>
<dbReference type="GO" id="GO:0016791">
    <property type="term" value="F:phosphatase activity"/>
    <property type="evidence" value="ECO:0007669"/>
    <property type="project" value="TreeGrafter"/>
</dbReference>
<dbReference type="InterPro" id="IPR001932">
    <property type="entry name" value="PPM-type_phosphatase-like_dom"/>
</dbReference>
<dbReference type="PANTHER" id="PTHR43156">
    <property type="entry name" value="STAGE II SPORULATION PROTEIN E-RELATED"/>
    <property type="match status" value="1"/>
</dbReference>
<accession>A0A562V2U0</accession>
<keyword evidence="1" id="KW-0378">Hydrolase</keyword>
<comment type="caution">
    <text evidence="4">The sequence shown here is derived from an EMBL/GenBank/DDBJ whole genome shotgun (WGS) entry which is preliminary data.</text>
</comment>
<dbReference type="Pfam" id="PF07228">
    <property type="entry name" value="SpoIIE"/>
    <property type="match status" value="1"/>
</dbReference>
<evidence type="ECO:0000256" key="1">
    <source>
        <dbReference type="ARBA" id="ARBA00022801"/>
    </source>
</evidence>
<sequence length="374" mass="39792">MTAKTRTPQRVRADARTSVGLAVVLLVLIVVVESAAGDEPQFVSLLVIPPFIAATFARWRGVAALGVLCLVTAIGLVCFTYPGVAATPMSLSVDLAAVLLASISAVVVSMARQRQHSRLTALSRLASVAQQAVLRPIDPVVGQLKVAGRYVSASDHADIGGDLYEAVDTPYGTRLIIGDVRGKGLPAVRLASTVLGSFRHVAYERSDVRTVVSDLDRAVSRSAGYEDFVTAAFLEERGGTLTILNCGHPPPLLLRRGQLELLDPVAAAPPLGFMPVAKPLTMRLEPGDRLLLYTDGLAEARRDGVFFPLSERAWGLLGHGSIADALASLESALRSWVGGPLGDDIALMLLEYIGPDDDKATSWHADEDSNGWRD</sequence>
<dbReference type="Gene3D" id="3.60.40.10">
    <property type="entry name" value="PPM-type phosphatase domain"/>
    <property type="match status" value="1"/>
</dbReference>
<dbReference type="SMART" id="SM00331">
    <property type="entry name" value="PP2C_SIG"/>
    <property type="match status" value="1"/>
</dbReference>
<evidence type="ECO:0000256" key="2">
    <source>
        <dbReference type="SAM" id="Phobius"/>
    </source>
</evidence>
<name>A0A562V2U0_9ACTN</name>
<dbReference type="PANTHER" id="PTHR43156:SF2">
    <property type="entry name" value="STAGE II SPORULATION PROTEIN E"/>
    <property type="match status" value="1"/>
</dbReference>
<feature type="domain" description="PPM-type phosphatase" evidence="3">
    <location>
        <begin position="141"/>
        <end position="352"/>
    </location>
</feature>
<evidence type="ECO:0000259" key="3">
    <source>
        <dbReference type="SMART" id="SM00331"/>
    </source>
</evidence>
<keyword evidence="2" id="KW-0472">Membrane</keyword>
<dbReference type="SUPFAM" id="SSF81606">
    <property type="entry name" value="PP2C-like"/>
    <property type="match status" value="1"/>
</dbReference>
<keyword evidence="5" id="KW-1185">Reference proteome</keyword>
<gene>
    <name evidence="4" type="ORF">LX16_2877</name>
</gene>
<dbReference type="InterPro" id="IPR036457">
    <property type="entry name" value="PPM-type-like_dom_sf"/>
</dbReference>
<evidence type="ECO:0000313" key="5">
    <source>
        <dbReference type="Proteomes" id="UP000321617"/>
    </source>
</evidence>